<evidence type="ECO:0000313" key="3">
    <source>
        <dbReference type="EMBL" id="KLT42131.1"/>
    </source>
</evidence>
<evidence type="ECO:0000256" key="1">
    <source>
        <dbReference type="SAM" id="Phobius"/>
    </source>
</evidence>
<proteinExistence type="predicted"/>
<dbReference type="PANTHER" id="PTHR13847">
    <property type="entry name" value="SARCOSINE DEHYDROGENASE-RELATED"/>
    <property type="match status" value="1"/>
</dbReference>
<dbReference type="InterPro" id="IPR006076">
    <property type="entry name" value="FAD-dep_OxRdtase"/>
</dbReference>
<gene>
    <name evidence="3" type="ORF">CC85DRAFT_285727</name>
</gene>
<dbReference type="Pfam" id="PF01266">
    <property type="entry name" value="DAO"/>
    <property type="match status" value="1"/>
</dbReference>
<dbReference type="Gene3D" id="3.30.9.10">
    <property type="entry name" value="D-Amino Acid Oxidase, subunit A, domain 2"/>
    <property type="match status" value="1"/>
</dbReference>
<dbReference type="SUPFAM" id="SSF51971">
    <property type="entry name" value="Nucleotide-binding domain"/>
    <property type="match status" value="1"/>
</dbReference>
<dbReference type="PANTHER" id="PTHR13847:SF150">
    <property type="entry name" value="OXIDOREDUCTASE TDA3-RELATED"/>
    <property type="match status" value="1"/>
</dbReference>
<dbReference type="GeneID" id="28983826"/>
<evidence type="ECO:0000313" key="4">
    <source>
        <dbReference type="Proteomes" id="UP000053611"/>
    </source>
</evidence>
<dbReference type="RefSeq" id="XP_018278622.1">
    <property type="nucleotide sequence ID" value="XM_018423223.1"/>
</dbReference>
<accession>A0A0J0XLZ3</accession>
<keyword evidence="1" id="KW-0472">Membrane</keyword>
<keyword evidence="1" id="KW-0812">Transmembrane</keyword>
<dbReference type="EMBL" id="KQ087208">
    <property type="protein sequence ID" value="KLT42131.1"/>
    <property type="molecule type" value="Genomic_DNA"/>
</dbReference>
<keyword evidence="4" id="KW-1185">Reference proteome</keyword>
<dbReference type="STRING" id="879819.A0A0J0XLZ3"/>
<dbReference type="GO" id="GO:0005737">
    <property type="term" value="C:cytoplasm"/>
    <property type="evidence" value="ECO:0007669"/>
    <property type="project" value="TreeGrafter"/>
</dbReference>
<dbReference type="Proteomes" id="UP000053611">
    <property type="component" value="Unassembled WGS sequence"/>
</dbReference>
<keyword evidence="1" id="KW-1133">Transmembrane helix</keyword>
<feature type="transmembrane region" description="Helical" evidence="1">
    <location>
        <begin position="7"/>
        <end position="25"/>
    </location>
</feature>
<evidence type="ECO:0000259" key="2">
    <source>
        <dbReference type="Pfam" id="PF01266"/>
    </source>
</evidence>
<sequence>MSSSRPHIVIVGGGIIGLNTAYYLLSGPEPPRVTIVENTHIAAAASSKAAGFVAGNKGWHAPANVELAKLSFDAYTDLAAKLNGAESFGWRRVTTTGVKIGNQDKMSGYRTLPVAGALEATSGIGGWANGDKVVLINEDSGQLLPGAFCARLWAECTAKGLVTLIATPTGRDGKTLRTTEGLLKFDKLVLAAGPWTADLCETLGLPRVPVSSLPGHHIQIKPAMPKGMQVIPDESLFCGVGAGDGNILESIAADIPDYEPGSWERTQGWTRTVEFFPRADGNVYVAGENAIPKTIGDRAADARLNRLPPTAARCRAHVDDELVARMVRASKAVSPALDLDKGAQLVEADLCYRPITPDKCPIIGEWAEDIYVSSGHGPWGITLATGSGIVLSELIRADLAHKKPQLSADISGLEPHRFGPKRSAKL</sequence>
<dbReference type="AlphaFoldDB" id="A0A0J0XLZ3"/>
<feature type="domain" description="FAD dependent oxidoreductase" evidence="2">
    <location>
        <begin position="8"/>
        <end position="394"/>
    </location>
</feature>
<dbReference type="OrthoDB" id="498204at2759"/>
<organism evidence="3 4">
    <name type="scientific">Cutaneotrichosporon oleaginosum</name>
    <dbReference type="NCBI Taxonomy" id="879819"/>
    <lineage>
        <taxon>Eukaryota</taxon>
        <taxon>Fungi</taxon>
        <taxon>Dikarya</taxon>
        <taxon>Basidiomycota</taxon>
        <taxon>Agaricomycotina</taxon>
        <taxon>Tremellomycetes</taxon>
        <taxon>Trichosporonales</taxon>
        <taxon>Trichosporonaceae</taxon>
        <taxon>Cutaneotrichosporon</taxon>
    </lineage>
</organism>
<dbReference type="Gene3D" id="3.50.50.60">
    <property type="entry name" value="FAD/NAD(P)-binding domain"/>
    <property type="match status" value="1"/>
</dbReference>
<protein>
    <submittedName>
        <fullName evidence="3">FAD dependent oxidoreductase</fullName>
    </submittedName>
</protein>
<dbReference type="InterPro" id="IPR036188">
    <property type="entry name" value="FAD/NAD-bd_sf"/>
</dbReference>
<name>A0A0J0XLZ3_9TREE</name>
<reference evidence="3 4" key="1">
    <citation type="submission" date="2015-03" db="EMBL/GenBank/DDBJ databases">
        <title>Genomics and transcriptomics of the oil-accumulating basidiomycete yeast T. oleaginosus allow insights into substrate utilization and the diverse evolutionary trajectories of mating systems in fungi.</title>
        <authorList>
            <consortium name="DOE Joint Genome Institute"/>
            <person name="Kourist R."/>
            <person name="Kracht O."/>
            <person name="Bracharz F."/>
            <person name="Lipzen A."/>
            <person name="Nolan M."/>
            <person name="Ohm R."/>
            <person name="Grigoriev I."/>
            <person name="Sun S."/>
            <person name="Heitman J."/>
            <person name="Bruck T."/>
            <person name="Nowrousian M."/>
        </authorList>
    </citation>
    <scope>NUCLEOTIDE SEQUENCE [LARGE SCALE GENOMIC DNA]</scope>
    <source>
        <strain evidence="3 4">IBC0246</strain>
    </source>
</reference>